<evidence type="ECO:0000313" key="3">
    <source>
        <dbReference type="Proteomes" id="UP000236327"/>
    </source>
</evidence>
<dbReference type="RefSeq" id="WP_103095018.1">
    <property type="nucleotide sequence ID" value="NZ_LYMM01000022.1"/>
</dbReference>
<sequence length="333" mass="33651">MTTGSEGADGGAAAAILGGAAPGGGAVDPAAAGGGQGGGQQGGADPNLAADPDWWGTLSSAAEGEGASNLDWVKSRGTKTLDDLVKGFRDTQQAFHDKNAGMVKVPGEGASAEEMAAYHKAIGVPEDVSGYALPEVKDADGNVIPLDDSLLGKLLPKALERGVPAAAMNGLIADYVALQMDDMAQFDSDTKKGAQSWVTAQGAEANAKLAAIDQAGRALGFDSKDVVAIRNALAAAAIEKGGSAGDGVSKMLDAFTKLGQGMAEDTIITGGKGRFGVTGREAQGELDQIKQRVGSDKAFATATNTPGTPENVRYKRLLEEAASYAVEQSRSAA</sequence>
<comment type="caution">
    <text evidence="2">The sequence shown here is derived from an EMBL/GenBank/DDBJ whole genome shotgun (WGS) entry which is preliminary data.</text>
</comment>
<feature type="compositionally biased region" description="Gly residues" evidence="1">
    <location>
        <begin position="21"/>
        <end position="42"/>
    </location>
</feature>
<reference evidence="2 3" key="1">
    <citation type="submission" date="2016-05" db="EMBL/GenBank/DDBJ databases">
        <title>Complete genome sequence of Novosphingobium guangzhouense SA925(T).</title>
        <authorList>
            <person name="Sha S."/>
        </authorList>
    </citation>
    <scope>NUCLEOTIDE SEQUENCE [LARGE SCALE GENOMIC DNA]</scope>
    <source>
        <strain evidence="2 3">SA925</strain>
    </source>
</reference>
<dbReference type="Proteomes" id="UP000236327">
    <property type="component" value="Unassembled WGS sequence"/>
</dbReference>
<name>A0A2K2G481_9SPHN</name>
<dbReference type="EMBL" id="LYMM01000022">
    <property type="protein sequence ID" value="PNU05812.1"/>
    <property type="molecule type" value="Genomic_DNA"/>
</dbReference>
<keyword evidence="3" id="KW-1185">Reference proteome</keyword>
<gene>
    <name evidence="2" type="ORF">A8V01_14700</name>
</gene>
<dbReference type="AlphaFoldDB" id="A0A2K2G481"/>
<evidence type="ECO:0000313" key="2">
    <source>
        <dbReference type="EMBL" id="PNU05812.1"/>
    </source>
</evidence>
<proteinExistence type="predicted"/>
<feature type="region of interest" description="Disordered" evidence="1">
    <location>
        <begin position="21"/>
        <end position="62"/>
    </location>
</feature>
<protein>
    <submittedName>
        <fullName evidence="2">Uncharacterized protein</fullName>
    </submittedName>
</protein>
<organism evidence="2 3">
    <name type="scientific">Novosphingobium guangzhouense</name>
    <dbReference type="NCBI Taxonomy" id="1850347"/>
    <lineage>
        <taxon>Bacteria</taxon>
        <taxon>Pseudomonadati</taxon>
        <taxon>Pseudomonadota</taxon>
        <taxon>Alphaproteobacteria</taxon>
        <taxon>Sphingomonadales</taxon>
        <taxon>Sphingomonadaceae</taxon>
        <taxon>Novosphingobium</taxon>
    </lineage>
</organism>
<evidence type="ECO:0000256" key="1">
    <source>
        <dbReference type="SAM" id="MobiDB-lite"/>
    </source>
</evidence>
<accession>A0A2K2G481</accession>
<dbReference type="OrthoDB" id="7567940at2"/>